<accession>A0A238V5C4</accession>
<protein>
    <recommendedName>
        <fullName evidence="2">DUF6311 domain-containing protein</fullName>
    </recommendedName>
</protein>
<name>A0A238V5C4_9BACT</name>
<dbReference type="Proteomes" id="UP000198310">
    <property type="component" value="Unassembled WGS sequence"/>
</dbReference>
<feature type="transmembrane region" description="Helical" evidence="1">
    <location>
        <begin position="343"/>
        <end position="363"/>
    </location>
</feature>
<evidence type="ECO:0000313" key="3">
    <source>
        <dbReference type="EMBL" id="SNR28803.1"/>
    </source>
</evidence>
<feature type="transmembrane region" description="Helical" evidence="1">
    <location>
        <begin position="304"/>
        <end position="323"/>
    </location>
</feature>
<evidence type="ECO:0000313" key="4">
    <source>
        <dbReference type="Proteomes" id="UP000198310"/>
    </source>
</evidence>
<feature type="transmembrane region" description="Helical" evidence="1">
    <location>
        <begin position="383"/>
        <end position="405"/>
    </location>
</feature>
<keyword evidence="4" id="KW-1185">Reference proteome</keyword>
<feature type="transmembrane region" description="Helical" evidence="1">
    <location>
        <begin position="233"/>
        <end position="255"/>
    </location>
</feature>
<proteinExistence type="predicted"/>
<feature type="transmembrane region" description="Helical" evidence="1">
    <location>
        <begin position="267"/>
        <end position="284"/>
    </location>
</feature>
<reference evidence="4" key="1">
    <citation type="submission" date="2017-06" db="EMBL/GenBank/DDBJ databases">
        <authorList>
            <person name="Varghese N."/>
            <person name="Submissions S."/>
        </authorList>
    </citation>
    <scope>NUCLEOTIDE SEQUENCE [LARGE SCALE GENOMIC DNA]</scope>
    <source>
        <strain evidence="4">DSM 28041</strain>
    </source>
</reference>
<dbReference type="EMBL" id="FZNS01000001">
    <property type="protein sequence ID" value="SNR28803.1"/>
    <property type="molecule type" value="Genomic_DNA"/>
</dbReference>
<dbReference type="AlphaFoldDB" id="A0A238V5C4"/>
<dbReference type="Pfam" id="PF19830">
    <property type="entry name" value="DUF6311"/>
    <property type="match status" value="1"/>
</dbReference>
<dbReference type="InterPro" id="IPR046278">
    <property type="entry name" value="DUF6311"/>
</dbReference>
<organism evidence="3 4">
    <name type="scientific">Hymenobacter mucosus</name>
    <dbReference type="NCBI Taxonomy" id="1411120"/>
    <lineage>
        <taxon>Bacteria</taxon>
        <taxon>Pseudomonadati</taxon>
        <taxon>Bacteroidota</taxon>
        <taxon>Cytophagia</taxon>
        <taxon>Cytophagales</taxon>
        <taxon>Hymenobacteraceae</taxon>
        <taxon>Hymenobacter</taxon>
    </lineage>
</organism>
<feature type="transmembrane region" description="Helical" evidence="1">
    <location>
        <begin position="183"/>
        <end position="213"/>
    </location>
</feature>
<feature type="domain" description="DUF6311" evidence="2">
    <location>
        <begin position="36"/>
        <end position="428"/>
    </location>
</feature>
<evidence type="ECO:0000256" key="1">
    <source>
        <dbReference type="SAM" id="Phobius"/>
    </source>
</evidence>
<evidence type="ECO:0000259" key="2">
    <source>
        <dbReference type="Pfam" id="PF19830"/>
    </source>
</evidence>
<feature type="transmembrane region" description="Helical" evidence="1">
    <location>
        <begin position="152"/>
        <end position="171"/>
    </location>
</feature>
<feature type="transmembrane region" description="Helical" evidence="1">
    <location>
        <begin position="129"/>
        <end position="146"/>
    </location>
</feature>
<feature type="transmembrane region" description="Helical" evidence="1">
    <location>
        <begin position="417"/>
        <end position="435"/>
    </location>
</feature>
<keyword evidence="1" id="KW-0812">Transmembrane</keyword>
<keyword evidence="1" id="KW-1133">Transmembrane helix</keyword>
<keyword evidence="1" id="KW-0472">Membrane</keyword>
<feature type="transmembrane region" description="Helical" evidence="1">
    <location>
        <begin position="97"/>
        <end position="117"/>
    </location>
</feature>
<gene>
    <name evidence="3" type="ORF">SAMN06269173_10151</name>
</gene>
<sequence>MQVRNQRSRHWLTLVVVLAVGLLGSALFAPIVEHPGGYLFSSIDDGIKNYYTAAWYVQHDTAWWFSGMNYPFGEHVVFTDNQPPLAYVLGVFHRQGVALDVVAVFNVLMLLAQLLSVPPLLALLRRCRLPAWYAALATGLIVLLAPQLERMLGHYALSYSCVIPLLWYALVRATETTTRRPGLWYAAYATLTTVFGFLHPYYLAISALLLLAHSAVAWWQRPKALRGRPSVGFWLRVLATVAVPMVLFQASLALTDPFAADRPTNPYGFFAYSSSVWSVFFPVETPVREAWQRVFHTPDPSWEGQAYVGLVATLITLATLVRVGQRLRRRQWRRLRWPALPPVLRVSLWAGLLILLFSMGWPFRWGLEGLLNFLGPIRQFRSIGRFAWIFYYFYSVYAAYALYQGFRWLRQRGRKEVATGVLSACLLLWAVEGVFNTAHKSYRILHPERGRGRTLSATSTTYPQRLRQAGRQAQEFQALVPLPFYLLGSEVFSIGHGDKSSYESMRASLEMGMPLAATMLSRTPLYQAQATGQLLSHPAIDKPVLAHYPDQRPLLVLVAAGEELDSTEASLLARAHIFYRDSTVWLAELPISQLENRPALTASFRQQRAQLIARPGYWASASAPQIVHLGFDTPAQEPSFSGADKLPAFQGGSAQGLRKNGFFLLNQPQQQAGWYEASIWAYARTTDLPTLHGSLLSATGAVLDSAQAHTKYSPDILGDWVRLTVRLRVRQPGQRLRFWMRGRKVWFDEFELRPAAVTSWRQPTPSAPLVRNNYPLIAPPFPAELPKDRRK</sequence>